<comment type="caution">
    <text evidence="15">The sequence shown here is derived from an EMBL/GenBank/DDBJ whole genome shotgun (WGS) entry which is preliminary data.</text>
</comment>
<dbReference type="HAMAP" id="MF_01498">
    <property type="entry name" value="RadA_bact"/>
    <property type="match status" value="1"/>
</dbReference>
<evidence type="ECO:0000256" key="10">
    <source>
        <dbReference type="ARBA" id="ARBA00023204"/>
    </source>
</evidence>
<dbReference type="SMART" id="SM00382">
    <property type="entry name" value="AAA"/>
    <property type="match status" value="1"/>
</dbReference>
<dbReference type="GO" id="GO:0016787">
    <property type="term" value="F:hydrolase activity"/>
    <property type="evidence" value="ECO:0007669"/>
    <property type="project" value="UniProtKB-KW"/>
</dbReference>
<dbReference type="RefSeq" id="WP_179814431.1">
    <property type="nucleotide sequence ID" value="NZ_JACBZD010000001.1"/>
</dbReference>
<dbReference type="GO" id="GO:0003684">
    <property type="term" value="F:damaged DNA binding"/>
    <property type="evidence" value="ECO:0007669"/>
    <property type="project" value="InterPro"/>
</dbReference>
<dbReference type="SUPFAM" id="SSF54211">
    <property type="entry name" value="Ribosomal protein S5 domain 2-like"/>
    <property type="match status" value="1"/>
</dbReference>
<dbReference type="AlphaFoldDB" id="A0A852ZWW1"/>
<comment type="function">
    <text evidence="11">Plays a role in repairing double-strand DNA breaks, probably involving stabilizing or processing branched DNA or blocked replication forks.</text>
</comment>
<keyword evidence="1 11" id="KW-0479">Metal-binding</keyword>
<keyword evidence="5" id="KW-0378">Hydrolase</keyword>
<keyword evidence="9 11" id="KW-0238">DNA-binding</keyword>
<keyword evidence="8 11" id="KW-0346">Stress response</keyword>
<dbReference type="Gene3D" id="3.40.50.300">
    <property type="entry name" value="P-loop containing nucleotide triphosphate hydrolases"/>
    <property type="match status" value="1"/>
</dbReference>
<evidence type="ECO:0000256" key="12">
    <source>
        <dbReference type="NCBIfam" id="TIGR00416"/>
    </source>
</evidence>
<dbReference type="Pfam" id="PF18073">
    <property type="entry name" value="Zn_ribbon_LapB"/>
    <property type="match status" value="1"/>
</dbReference>
<dbReference type="InterPro" id="IPR041166">
    <property type="entry name" value="Rubredoxin_2"/>
</dbReference>
<comment type="similarity">
    <text evidence="11 13">Belongs to the RecA family. RadA subfamily.</text>
</comment>
<dbReference type="GO" id="GO:0008270">
    <property type="term" value="F:zinc ion binding"/>
    <property type="evidence" value="ECO:0007669"/>
    <property type="project" value="UniProtKB-KW"/>
</dbReference>
<dbReference type="GO" id="GO:0000725">
    <property type="term" value="P:recombinational repair"/>
    <property type="evidence" value="ECO:0007669"/>
    <property type="project" value="UniProtKB-UniRule"/>
</dbReference>
<comment type="domain">
    <text evidence="11">The middle region has homology to RecA with ATPase motifs including the RadA KNRFG motif, while the C-terminus is homologous to Lon protease.</text>
</comment>
<dbReference type="GO" id="GO:0140664">
    <property type="term" value="F:ATP-dependent DNA damage sensor activity"/>
    <property type="evidence" value="ECO:0007669"/>
    <property type="project" value="InterPro"/>
</dbReference>
<evidence type="ECO:0000256" key="3">
    <source>
        <dbReference type="ARBA" id="ARBA00022763"/>
    </source>
</evidence>
<feature type="binding site" evidence="11">
    <location>
        <begin position="102"/>
        <end position="109"/>
    </location>
    <ligand>
        <name>ATP</name>
        <dbReference type="ChEBI" id="CHEBI:30616"/>
    </ligand>
</feature>
<evidence type="ECO:0000259" key="14">
    <source>
        <dbReference type="PROSITE" id="PS50162"/>
    </source>
</evidence>
<evidence type="ECO:0000256" key="6">
    <source>
        <dbReference type="ARBA" id="ARBA00022833"/>
    </source>
</evidence>
<evidence type="ECO:0000313" key="15">
    <source>
        <dbReference type="EMBL" id="NYI05740.1"/>
    </source>
</evidence>
<reference evidence="15 16" key="1">
    <citation type="submission" date="2020-07" db="EMBL/GenBank/DDBJ databases">
        <title>Sequencing the genomes of 1000 actinobacteria strains.</title>
        <authorList>
            <person name="Klenk H.-P."/>
        </authorList>
    </citation>
    <scope>NUCLEOTIDE SEQUENCE [LARGE SCALE GENOMIC DNA]</scope>
    <source>
        <strain evidence="15 16">DSM 42178</strain>
    </source>
</reference>
<dbReference type="PRINTS" id="PR01874">
    <property type="entry name" value="DNAREPAIRADA"/>
</dbReference>
<dbReference type="FunFam" id="3.40.50.300:FF:000050">
    <property type="entry name" value="DNA repair protein RadA"/>
    <property type="match status" value="1"/>
</dbReference>
<dbReference type="NCBIfam" id="TIGR00416">
    <property type="entry name" value="sms"/>
    <property type="match status" value="1"/>
</dbReference>
<dbReference type="Pfam" id="PF13541">
    <property type="entry name" value="ChlI"/>
    <property type="match status" value="1"/>
</dbReference>
<dbReference type="PANTHER" id="PTHR32472:SF10">
    <property type="entry name" value="DNA REPAIR PROTEIN RADA-LIKE PROTEIN"/>
    <property type="match status" value="1"/>
</dbReference>
<keyword evidence="4 13" id="KW-0863">Zinc-finger</keyword>
<evidence type="ECO:0000256" key="4">
    <source>
        <dbReference type="ARBA" id="ARBA00022771"/>
    </source>
</evidence>
<keyword evidence="3 11" id="KW-0227">DNA damage</keyword>
<comment type="function">
    <text evidence="13">DNA-dependent ATPase involved in processing of recombination intermediates, plays a role in repairing DNA breaks. Stimulates the branch migration of RecA-mediated strand transfer reactions, allowing the 3' invading strand to extend heteroduplex DNA faster. Binds ssDNA in the presence of ADP but not other nucleotides, has ATPase activity that is stimulated by ssDNA and various branched DNA structures, but inhibited by SSB. Does not have RecA's homology-searching function.</text>
</comment>
<evidence type="ECO:0000256" key="13">
    <source>
        <dbReference type="RuleBase" id="RU003555"/>
    </source>
</evidence>
<keyword evidence="6 13" id="KW-0862">Zinc</keyword>
<dbReference type="InterPro" id="IPR027417">
    <property type="entry name" value="P-loop_NTPase"/>
</dbReference>
<protein>
    <recommendedName>
        <fullName evidence="11 12">DNA repair protein RadA</fullName>
    </recommendedName>
</protein>
<dbReference type="EMBL" id="JACBZD010000001">
    <property type="protein sequence ID" value="NYI05740.1"/>
    <property type="molecule type" value="Genomic_DNA"/>
</dbReference>
<keyword evidence="7 11" id="KW-0067">ATP-binding</keyword>
<evidence type="ECO:0000256" key="2">
    <source>
        <dbReference type="ARBA" id="ARBA00022741"/>
    </source>
</evidence>
<dbReference type="InterPro" id="IPR003593">
    <property type="entry name" value="AAA+_ATPase"/>
</dbReference>
<dbReference type="InterPro" id="IPR004504">
    <property type="entry name" value="DNA_repair_RadA"/>
</dbReference>
<evidence type="ECO:0000313" key="16">
    <source>
        <dbReference type="Proteomes" id="UP000567795"/>
    </source>
</evidence>
<sequence length="466" mass="48834">MAARTRTPGGRDRPAYRCSECGATPPKWFGRCPECQTWGTVEEVGGAAAPVRTTAAVPVTSPARPIPQVDGTVAVARPTGVDEFDRVLGGGLVPGAVILLAGEPGVGKSTLLLDVAARTATAEQRTLYITGEESAGQVRLRADRIGALNEHLYLAADSNLASVLGQIDDVKPSLLVLDSVQTVASPEIDGAPGGMAQVREVAGALIRASKERAMTTLLVGHVTKDGQIAGPRLLEHLVDVVLNFEGDRHARLRLVRGVKNRFGNTDEVGCFELHDEGITGLSDPSGLFLTRRDTPVSGTCLTVALEGRRPLVTEVQALTVETALPTPRRTTSGLDSSRMATVTAVLEQHGGIVVGKRDVYAATVGGVRLGEPAADLSLALALASAASGRPLPSGLVAVGELGLAGEVRRVTGIQRRLAEAERLGFRHAIVPADPGKVPQGMRVIEARTIADALDAARIPRRRRGDD</sequence>
<evidence type="ECO:0000256" key="8">
    <source>
        <dbReference type="ARBA" id="ARBA00023016"/>
    </source>
</evidence>
<dbReference type="InterPro" id="IPR020588">
    <property type="entry name" value="RecA_ATP-bd"/>
</dbReference>
<feature type="region of interest" description="Lon-protease-like" evidence="11">
    <location>
        <begin position="358"/>
        <end position="466"/>
    </location>
</feature>
<dbReference type="InterPro" id="IPR020568">
    <property type="entry name" value="Ribosomal_Su5_D2-typ_SF"/>
</dbReference>
<dbReference type="SUPFAM" id="SSF52540">
    <property type="entry name" value="P-loop containing nucleoside triphosphate hydrolases"/>
    <property type="match status" value="1"/>
</dbReference>
<evidence type="ECO:0000256" key="11">
    <source>
        <dbReference type="HAMAP-Rule" id="MF_01498"/>
    </source>
</evidence>
<dbReference type="FunFam" id="3.30.230.10:FF:000026">
    <property type="entry name" value="DNA repair protein RadA"/>
    <property type="match status" value="1"/>
</dbReference>
<keyword evidence="2 11" id="KW-0547">Nucleotide-binding</keyword>
<feature type="short sequence motif" description="RadA KNRFG motif" evidence="11">
    <location>
        <begin position="259"/>
        <end position="263"/>
    </location>
</feature>
<organism evidence="15 16">
    <name type="scientific">Allostreptomyces psammosilenae</name>
    <dbReference type="NCBI Taxonomy" id="1892865"/>
    <lineage>
        <taxon>Bacteria</taxon>
        <taxon>Bacillati</taxon>
        <taxon>Actinomycetota</taxon>
        <taxon>Actinomycetes</taxon>
        <taxon>Kitasatosporales</taxon>
        <taxon>Streptomycetaceae</taxon>
        <taxon>Allostreptomyces</taxon>
    </lineage>
</organism>
<gene>
    <name evidence="11" type="primary">radA</name>
    <name evidence="15" type="ORF">FHU37_002683</name>
</gene>
<dbReference type="GO" id="GO:0005524">
    <property type="term" value="F:ATP binding"/>
    <property type="evidence" value="ECO:0007669"/>
    <property type="project" value="UniProtKB-UniRule"/>
</dbReference>
<keyword evidence="10 11" id="KW-0234">DNA repair</keyword>
<dbReference type="Gene3D" id="3.30.230.10">
    <property type="match status" value="1"/>
</dbReference>
<name>A0A852ZWW1_9ACTN</name>
<proteinExistence type="inferred from homology"/>
<accession>A0A852ZWW1</accession>
<dbReference type="PROSITE" id="PS50162">
    <property type="entry name" value="RECA_2"/>
    <property type="match status" value="1"/>
</dbReference>
<dbReference type="Proteomes" id="UP000567795">
    <property type="component" value="Unassembled WGS sequence"/>
</dbReference>
<evidence type="ECO:0000256" key="5">
    <source>
        <dbReference type="ARBA" id="ARBA00022801"/>
    </source>
</evidence>
<dbReference type="CDD" id="cd01121">
    <property type="entry name" value="RadA_SMS_N"/>
    <property type="match status" value="1"/>
</dbReference>
<dbReference type="GO" id="GO:0005829">
    <property type="term" value="C:cytosol"/>
    <property type="evidence" value="ECO:0007669"/>
    <property type="project" value="TreeGrafter"/>
</dbReference>
<dbReference type="Pfam" id="PF13481">
    <property type="entry name" value="AAA_25"/>
    <property type="match status" value="1"/>
</dbReference>
<dbReference type="InterPro" id="IPR014721">
    <property type="entry name" value="Ribsml_uS5_D2-typ_fold_subgr"/>
</dbReference>
<dbReference type="PANTHER" id="PTHR32472">
    <property type="entry name" value="DNA REPAIR PROTEIN RADA"/>
    <property type="match status" value="1"/>
</dbReference>
<feature type="domain" description="RecA family profile 1" evidence="14">
    <location>
        <begin position="73"/>
        <end position="222"/>
    </location>
</feature>
<evidence type="ECO:0000256" key="9">
    <source>
        <dbReference type="ARBA" id="ARBA00023125"/>
    </source>
</evidence>
<evidence type="ECO:0000256" key="7">
    <source>
        <dbReference type="ARBA" id="ARBA00022840"/>
    </source>
</evidence>
<keyword evidence="16" id="KW-1185">Reference proteome</keyword>
<evidence type="ECO:0000256" key="1">
    <source>
        <dbReference type="ARBA" id="ARBA00022723"/>
    </source>
</evidence>